<keyword evidence="1" id="KW-0812">Transmembrane</keyword>
<sequence length="241" mass="28682">MLSFILLFFFIIVLANLWILITVFLFRIPSPQALTLHTTQDVSLFTEQNYLFEKLHHELNNLKFDSIAIFCIKQRKSQVHLILYRNIDKNIYCNVYLANSKPYSYEFLFITNANELSSLFISDLSMKFLHPHREFNQIAFSSKYSSSQLYEAFLAKIEHIHSKSEKSQFEELEAIEMIKYFWEKDIQSYIKQNIIESNCYDNSYKLTQHGKSQYFLKLAYPLSSLYIHKVSREAKTFLNLK</sequence>
<keyword evidence="1" id="KW-0472">Membrane</keyword>
<evidence type="ECO:0000313" key="3">
    <source>
        <dbReference type="Proteomes" id="UP000013261"/>
    </source>
</evidence>
<evidence type="ECO:0000313" key="2">
    <source>
        <dbReference type="EMBL" id="ENW97427.1"/>
    </source>
</evidence>
<dbReference type="EMBL" id="APRL01000001">
    <property type="protein sequence ID" value="ENW97427.1"/>
    <property type="molecule type" value="Genomic_DNA"/>
</dbReference>
<accession>N9LMD9</accession>
<dbReference type="HOGENOM" id="CLU_1149918_0_0_6"/>
<evidence type="ECO:0000256" key="1">
    <source>
        <dbReference type="SAM" id="Phobius"/>
    </source>
</evidence>
<proteinExistence type="predicted"/>
<dbReference type="PATRIC" id="fig|1217703.3.peg.249"/>
<comment type="caution">
    <text evidence="2">The sequence shown here is derived from an EMBL/GenBank/DDBJ whole genome shotgun (WGS) entry which is preliminary data.</text>
</comment>
<organism evidence="2 3">
    <name type="scientific">Acinetobacter dispersus</name>
    <dbReference type="NCBI Taxonomy" id="70348"/>
    <lineage>
        <taxon>Bacteria</taxon>
        <taxon>Pseudomonadati</taxon>
        <taxon>Pseudomonadota</taxon>
        <taxon>Gammaproteobacteria</taxon>
        <taxon>Moraxellales</taxon>
        <taxon>Moraxellaceae</taxon>
        <taxon>Acinetobacter</taxon>
    </lineage>
</organism>
<name>N9LMD9_9GAMM</name>
<gene>
    <name evidence="2" type="ORF">F904_00265</name>
</gene>
<dbReference type="AlphaFoldDB" id="N9LMD9"/>
<protein>
    <submittedName>
        <fullName evidence="2">Uncharacterized protein</fullName>
    </submittedName>
</protein>
<dbReference type="Proteomes" id="UP000013261">
    <property type="component" value="Unassembled WGS sequence"/>
</dbReference>
<reference evidence="2 3" key="1">
    <citation type="submission" date="2013-02" db="EMBL/GenBank/DDBJ databases">
        <title>The Genome Sequence of Acinetobacter sp. ANC 4105.</title>
        <authorList>
            <consortium name="The Broad Institute Genome Sequencing Platform"/>
            <consortium name="The Broad Institute Genome Sequencing Center for Infectious Disease"/>
            <person name="Cerqueira G."/>
            <person name="Feldgarden M."/>
            <person name="Courvalin P."/>
            <person name="Perichon B."/>
            <person name="Grillot-Courvalin C."/>
            <person name="Clermont D."/>
            <person name="Rocha E."/>
            <person name="Yoon E.-J."/>
            <person name="Nemec A."/>
            <person name="Walker B."/>
            <person name="Young S.K."/>
            <person name="Zeng Q."/>
            <person name="Gargeya S."/>
            <person name="Fitzgerald M."/>
            <person name="Haas B."/>
            <person name="Abouelleil A."/>
            <person name="Alvarado L."/>
            <person name="Arachchi H.M."/>
            <person name="Berlin A.M."/>
            <person name="Chapman S.B."/>
            <person name="Dewar J."/>
            <person name="Goldberg J."/>
            <person name="Griggs A."/>
            <person name="Gujja S."/>
            <person name="Hansen M."/>
            <person name="Howarth C."/>
            <person name="Imamovic A."/>
            <person name="Larimer J."/>
            <person name="McCowan C."/>
            <person name="Murphy C."/>
            <person name="Neiman D."/>
            <person name="Pearson M."/>
            <person name="Priest M."/>
            <person name="Roberts A."/>
            <person name="Saif S."/>
            <person name="Shea T."/>
            <person name="Sisk P."/>
            <person name="Sykes S."/>
            <person name="Wortman J."/>
            <person name="Nusbaum C."/>
            <person name="Birren B."/>
        </authorList>
    </citation>
    <scope>NUCLEOTIDE SEQUENCE [LARGE SCALE GENOMIC DNA]</scope>
    <source>
        <strain evidence="2 3">ANC 4105</strain>
    </source>
</reference>
<keyword evidence="1" id="KW-1133">Transmembrane helix</keyword>
<feature type="transmembrane region" description="Helical" evidence="1">
    <location>
        <begin position="6"/>
        <end position="26"/>
    </location>
</feature>
<dbReference type="RefSeq" id="WP_005183793.1">
    <property type="nucleotide sequence ID" value="NZ_KB850048.1"/>
</dbReference>
<keyword evidence="3" id="KW-1185">Reference proteome</keyword>